<reference evidence="1" key="1">
    <citation type="journal article" date="2015" name="Nature">
        <title>Complex archaea that bridge the gap between prokaryotes and eukaryotes.</title>
        <authorList>
            <person name="Spang A."/>
            <person name="Saw J.H."/>
            <person name="Jorgensen S.L."/>
            <person name="Zaremba-Niedzwiedzka K."/>
            <person name="Martijn J."/>
            <person name="Lind A.E."/>
            <person name="van Eijk R."/>
            <person name="Schleper C."/>
            <person name="Guy L."/>
            <person name="Ettema T.J."/>
        </authorList>
    </citation>
    <scope>NUCLEOTIDE SEQUENCE</scope>
</reference>
<name>A0A0F9EQW2_9ZZZZ</name>
<evidence type="ECO:0000313" key="1">
    <source>
        <dbReference type="EMBL" id="KKL26243.1"/>
    </source>
</evidence>
<proteinExistence type="predicted"/>
<feature type="non-terminal residue" evidence="1">
    <location>
        <position position="50"/>
    </location>
</feature>
<comment type="caution">
    <text evidence="1">The sequence shown here is derived from an EMBL/GenBank/DDBJ whole genome shotgun (WGS) entry which is preliminary data.</text>
</comment>
<accession>A0A0F9EQW2</accession>
<dbReference type="AlphaFoldDB" id="A0A0F9EQW2"/>
<organism evidence="1">
    <name type="scientific">marine sediment metagenome</name>
    <dbReference type="NCBI Taxonomy" id="412755"/>
    <lineage>
        <taxon>unclassified sequences</taxon>
        <taxon>metagenomes</taxon>
        <taxon>ecological metagenomes</taxon>
    </lineage>
</organism>
<dbReference type="EMBL" id="LAZR01035905">
    <property type="protein sequence ID" value="KKL26243.1"/>
    <property type="molecule type" value="Genomic_DNA"/>
</dbReference>
<gene>
    <name evidence="1" type="ORF">LCGC14_2397230</name>
</gene>
<protein>
    <submittedName>
        <fullName evidence="1">Uncharacterized protein</fullName>
    </submittedName>
</protein>
<sequence>MIKESDISFLNQFVKTLEDSFNKLEKAYNKKDSENFNKLKKIIVQTQGKI</sequence>